<evidence type="ECO:0000313" key="4">
    <source>
        <dbReference type="Proteomes" id="UP001165083"/>
    </source>
</evidence>
<feature type="coiled-coil region" evidence="1">
    <location>
        <begin position="864"/>
        <end position="898"/>
    </location>
</feature>
<dbReference type="OrthoDB" id="426293at2759"/>
<feature type="coiled-coil region" evidence="1">
    <location>
        <begin position="496"/>
        <end position="558"/>
    </location>
</feature>
<gene>
    <name evidence="3" type="ORF">Plil01_001575200</name>
</gene>
<feature type="coiled-coil region" evidence="1">
    <location>
        <begin position="436"/>
        <end position="470"/>
    </location>
</feature>
<reference evidence="3" key="1">
    <citation type="submission" date="2023-04" db="EMBL/GenBank/DDBJ databases">
        <title>Phytophthora lilii NBRC 32176.</title>
        <authorList>
            <person name="Ichikawa N."/>
            <person name="Sato H."/>
            <person name="Tonouchi N."/>
        </authorList>
    </citation>
    <scope>NUCLEOTIDE SEQUENCE</scope>
    <source>
        <strain evidence="3">NBRC 32176</strain>
    </source>
</reference>
<feature type="compositionally biased region" description="Basic and acidic residues" evidence="2">
    <location>
        <begin position="665"/>
        <end position="686"/>
    </location>
</feature>
<dbReference type="Proteomes" id="UP001165083">
    <property type="component" value="Unassembled WGS sequence"/>
</dbReference>
<accession>A0A9W6XFH6</accession>
<evidence type="ECO:0000256" key="1">
    <source>
        <dbReference type="SAM" id="Coils"/>
    </source>
</evidence>
<dbReference type="InterPro" id="IPR011990">
    <property type="entry name" value="TPR-like_helical_dom_sf"/>
</dbReference>
<sequence>MQFRVAAHDEIETKDIELQRGVPLKNEDGIQHWADNNDAERHTGLETEWRIRPGELQSIRQLQQLKTHQGELQYQANQGLAKAVSPTKKMVIDTGAGKKLRATLDLAPEPINYLKLRRTEQSKRATIRNRGAIASVIAQEIIAPVPAPPRVAAATSSRTRQKFRMPCPSPPKLAVAAMPVLQNDFNGRIDADPIDATIQSLAREQHRMRLEAYQEDTKVHALLTNIRSSSLASVYKFTPLFKLYARRQIRSRWQVWRQYVVWHQEEQRRLEALTPFAVHIQRVFRFRSQRWARRRRNLDALYAQWEAARTVQRCVRRWLRRREHLLKLTVMHAAKLQAAWRGRTTRKQVKRDLQAQLRMLLSSISPTGNLHRLHEIARGDRALAAKLNAMLILVTETHVAVEVSRGQQRAPRYAAIAARNAARPVDATRRQLFHAVHELRQLVAKREHELQAAKERFLEAKRARRALKREAQEIVMKNELARTTERLSQAREREAMHRAEMEAREFVRALRTIEEDMRIRHVLKRRRREQEENALMLIEEYQMRYVVAEIQRRELEARDRSLEVYKREAFLQERAQQQLREMEAIIQTNTVKNIEMERQRLLAREEEKAYWASLSKAAKTQAQERLRRREREEEEMRWRIEAEVDAERAKLREIERQKQALRRQKHEEMNREQNEREQMERADKSSRRWHFTQKKYATAIQWEAKREKERIKYSLDPLQFAKMEAQKALEERQRRENILMRDEDALSKAVEEKERKEQYFQLCRERKRLRDIDRRCEASETLMMQIEDDMGQENRRALRQAEEYKRTLEQMQQLADQVANKQKDRLEEARNRKLMYDEENRQRRLQQAQLQFDRILEKREREAMEEEDRRAQNLDAMEARLQEKRTREKRNLRMMREDVVTMERQDWEDEGTRLEKLLWSPQERTALRHLVVDYPTFLRLNVEVLIELSGCLKGPPPLDLDYEAVEAHLLMEHTLTEDKVLPKKRKPRRFFYHEFFEEDPIMEEIYRRWKPEPPTTGPGSTNKVTRDRWKRISAHFLGRSWGSEASRKGFALMHSGQYEAASDCLLEAVHSMQYNRFDSPSAPSYQDVPPALLRQLGRCLLRQYELCCQWEYLSKSLFFFQQASSHLVFISNPSFLQEIAFALERNKDYRHAAEILAGIITCFPRYGRLMEVIFRAGIVMFSLKMFRQSREYVLHAMDAAPFGWKPFDIVFLAARIMELEGKSSRRLCAVAYEDAYRKNLRGSLHHVYSTWQDWIKTPETWRDVGDRYFERNEYVLAKDAYMVMRKRQTYKPSELTTKRKAVMAALRRQQSEQEVRTSGFEDTDWMRLGCTFAMLNDRGTTITAINNWLNAGGGYRTRVKERFYSWPLVRWKLLTGKHAPAKVTQWLEDQRRAKAEAEVHSRLEREAKRQEILRHRKERSHLGMLAWEQQEEETQATDGQNAQNDASISTDKAILENSQAEDDGITVIGPSQNEAQE</sequence>
<evidence type="ECO:0000256" key="2">
    <source>
        <dbReference type="SAM" id="MobiDB-lite"/>
    </source>
</evidence>
<organism evidence="3 4">
    <name type="scientific">Phytophthora lilii</name>
    <dbReference type="NCBI Taxonomy" id="2077276"/>
    <lineage>
        <taxon>Eukaryota</taxon>
        <taxon>Sar</taxon>
        <taxon>Stramenopiles</taxon>
        <taxon>Oomycota</taxon>
        <taxon>Peronosporomycetes</taxon>
        <taxon>Peronosporales</taxon>
        <taxon>Peronosporaceae</taxon>
        <taxon>Phytophthora</taxon>
    </lineage>
</organism>
<keyword evidence="1" id="KW-0175">Coiled coil</keyword>
<name>A0A9W6XFH6_9STRA</name>
<feature type="region of interest" description="Disordered" evidence="2">
    <location>
        <begin position="660"/>
        <end position="688"/>
    </location>
</feature>
<evidence type="ECO:0000313" key="3">
    <source>
        <dbReference type="EMBL" id="GMF37427.1"/>
    </source>
</evidence>
<comment type="caution">
    <text evidence="3">The sequence shown here is derived from an EMBL/GenBank/DDBJ whole genome shotgun (WGS) entry which is preliminary data.</text>
</comment>
<dbReference type="EMBL" id="BSXW01001527">
    <property type="protein sequence ID" value="GMF37427.1"/>
    <property type="molecule type" value="Genomic_DNA"/>
</dbReference>
<proteinExistence type="predicted"/>
<dbReference type="PROSITE" id="PS50096">
    <property type="entry name" value="IQ"/>
    <property type="match status" value="1"/>
</dbReference>
<feature type="coiled-coil region" evidence="1">
    <location>
        <begin position="794"/>
        <end position="839"/>
    </location>
</feature>
<feature type="region of interest" description="Disordered" evidence="2">
    <location>
        <begin position="1428"/>
        <end position="1477"/>
    </location>
</feature>
<keyword evidence="4" id="KW-1185">Reference proteome</keyword>
<protein>
    <submittedName>
        <fullName evidence="3">Unnamed protein product</fullName>
    </submittedName>
</protein>
<feature type="compositionally biased region" description="Polar residues" evidence="2">
    <location>
        <begin position="1436"/>
        <end position="1450"/>
    </location>
</feature>
<dbReference type="Gene3D" id="1.20.5.190">
    <property type="match status" value="1"/>
</dbReference>
<dbReference type="SUPFAM" id="SSF48452">
    <property type="entry name" value="TPR-like"/>
    <property type="match status" value="1"/>
</dbReference>